<dbReference type="Pfam" id="PF01594">
    <property type="entry name" value="AI-2E_transport"/>
    <property type="match status" value="1"/>
</dbReference>
<evidence type="ECO:0000256" key="4">
    <source>
        <dbReference type="ARBA" id="ARBA00022989"/>
    </source>
</evidence>
<feature type="transmembrane region" description="Helical" evidence="6">
    <location>
        <begin position="303"/>
        <end position="336"/>
    </location>
</feature>
<feature type="transmembrane region" description="Helical" evidence="6">
    <location>
        <begin position="5"/>
        <end position="23"/>
    </location>
</feature>
<gene>
    <name evidence="7" type="ORF">CP965_12065</name>
</gene>
<organism evidence="7 8">
    <name type="scientific">Halarcobacter mediterraneus</name>
    <dbReference type="NCBI Taxonomy" id="2023153"/>
    <lineage>
        <taxon>Bacteria</taxon>
        <taxon>Pseudomonadati</taxon>
        <taxon>Campylobacterota</taxon>
        <taxon>Epsilonproteobacteria</taxon>
        <taxon>Campylobacterales</taxon>
        <taxon>Arcobacteraceae</taxon>
        <taxon>Halarcobacter</taxon>
    </lineage>
</organism>
<accession>A0A4Q1AVK6</accession>
<keyword evidence="4 6" id="KW-1133">Transmembrane helix</keyword>
<dbReference type="AlphaFoldDB" id="A0A4Q1AVK6"/>
<reference evidence="7 8" key="1">
    <citation type="submission" date="2017-09" db="EMBL/GenBank/DDBJ databases">
        <title>Genomics of the genus Arcobacter.</title>
        <authorList>
            <person name="Perez-Cataluna A."/>
            <person name="Figueras M.J."/>
            <person name="Salas-Masso N."/>
        </authorList>
    </citation>
    <scope>NUCLEOTIDE SEQUENCE [LARGE SCALE GENOMIC DNA]</scope>
    <source>
        <strain evidence="7 8">F156-34</strain>
    </source>
</reference>
<sequence length="354" mass="40233">MKPQYFVIALTVVTLFFMLQLFSPFLKPMIVALLLAVATNSLNIYFKRQIPNQFISSLLMTVLLTAIFFIPVLYCIFSFATLINKIDQKALLEIYNTIDHWVTNMPNDFLFIKDQLNKLLEKIDIKEFIQNLISIGAFLGKNSAKFIIDMIMILIFYFFFNFYSTNLSHYFKEALPLKREDSNTLFYESSNVMSVVLYSILATAVLEGFLFGVFIGFFGYDGILLGVLYGFASLVPVVGGLIMWLPVAIYEIFAGSTTNALAIIAYSIIVISIIADTFIKPIIIKYINQKVVKTPSEVNELLIFFAIVAGLSTFGFWGMIIGPAMVTFFISLLQLLNKFTNDFYSIEKSIDQRK</sequence>
<comment type="caution">
    <text evidence="7">The sequence shown here is derived from an EMBL/GenBank/DDBJ whole genome shotgun (WGS) entry which is preliminary data.</text>
</comment>
<evidence type="ECO:0000313" key="7">
    <source>
        <dbReference type="EMBL" id="RXK11909.1"/>
    </source>
</evidence>
<dbReference type="EMBL" id="NXIE01000005">
    <property type="protein sequence ID" value="RXK11909.1"/>
    <property type="molecule type" value="Genomic_DNA"/>
</dbReference>
<name>A0A4Q1AVK6_9BACT</name>
<keyword evidence="8" id="KW-1185">Reference proteome</keyword>
<keyword evidence="5 6" id="KW-0472">Membrane</keyword>
<dbReference type="PANTHER" id="PTHR21716:SF4">
    <property type="entry name" value="TRANSMEMBRANE PROTEIN 245"/>
    <property type="match status" value="1"/>
</dbReference>
<feature type="transmembrane region" description="Helical" evidence="6">
    <location>
        <begin position="29"/>
        <end position="46"/>
    </location>
</feature>
<feature type="transmembrane region" description="Helical" evidence="6">
    <location>
        <begin position="226"/>
        <end position="249"/>
    </location>
</feature>
<evidence type="ECO:0000313" key="8">
    <source>
        <dbReference type="Proteomes" id="UP000289718"/>
    </source>
</evidence>
<comment type="similarity">
    <text evidence="2">Belongs to the autoinducer-2 exporter (AI-2E) (TC 2.A.86) family.</text>
</comment>
<evidence type="ECO:0000256" key="5">
    <source>
        <dbReference type="ARBA" id="ARBA00023136"/>
    </source>
</evidence>
<feature type="transmembrane region" description="Helical" evidence="6">
    <location>
        <begin position="195"/>
        <end position="220"/>
    </location>
</feature>
<feature type="transmembrane region" description="Helical" evidence="6">
    <location>
        <begin position="261"/>
        <end position="283"/>
    </location>
</feature>
<dbReference type="GO" id="GO:0016020">
    <property type="term" value="C:membrane"/>
    <property type="evidence" value="ECO:0007669"/>
    <property type="project" value="UniProtKB-SubCell"/>
</dbReference>
<keyword evidence="3 6" id="KW-0812">Transmembrane</keyword>
<dbReference type="Proteomes" id="UP000289718">
    <property type="component" value="Unassembled WGS sequence"/>
</dbReference>
<evidence type="ECO:0000256" key="3">
    <source>
        <dbReference type="ARBA" id="ARBA00022692"/>
    </source>
</evidence>
<evidence type="ECO:0000256" key="6">
    <source>
        <dbReference type="SAM" id="Phobius"/>
    </source>
</evidence>
<evidence type="ECO:0000256" key="2">
    <source>
        <dbReference type="ARBA" id="ARBA00009773"/>
    </source>
</evidence>
<protein>
    <submittedName>
        <fullName evidence="7">AI-2E family transporter</fullName>
    </submittedName>
</protein>
<proteinExistence type="inferred from homology"/>
<dbReference type="PANTHER" id="PTHR21716">
    <property type="entry name" value="TRANSMEMBRANE PROTEIN"/>
    <property type="match status" value="1"/>
</dbReference>
<dbReference type="InterPro" id="IPR002549">
    <property type="entry name" value="AI-2E-like"/>
</dbReference>
<feature type="transmembrane region" description="Helical" evidence="6">
    <location>
        <begin position="58"/>
        <end position="83"/>
    </location>
</feature>
<dbReference type="RefSeq" id="WP_129062361.1">
    <property type="nucleotide sequence ID" value="NZ_NXIE01000005.1"/>
</dbReference>
<evidence type="ECO:0000256" key="1">
    <source>
        <dbReference type="ARBA" id="ARBA00004141"/>
    </source>
</evidence>
<dbReference type="OrthoDB" id="5348369at2"/>
<feature type="transmembrane region" description="Helical" evidence="6">
    <location>
        <begin position="146"/>
        <end position="163"/>
    </location>
</feature>
<comment type="subcellular location">
    <subcellularLocation>
        <location evidence="1">Membrane</location>
        <topology evidence="1">Multi-pass membrane protein</topology>
    </subcellularLocation>
</comment>